<reference evidence="2" key="1">
    <citation type="journal article" date="2014" name="Front. Microbiol.">
        <title>High frequency of phylogenetically diverse reductive dehalogenase-homologous genes in deep subseafloor sedimentary metagenomes.</title>
        <authorList>
            <person name="Kawai M."/>
            <person name="Futagami T."/>
            <person name="Toyoda A."/>
            <person name="Takaki Y."/>
            <person name="Nishi S."/>
            <person name="Hori S."/>
            <person name="Arai W."/>
            <person name="Tsubouchi T."/>
            <person name="Morono Y."/>
            <person name="Uchiyama I."/>
            <person name="Ito T."/>
            <person name="Fujiyama A."/>
            <person name="Inagaki F."/>
            <person name="Takami H."/>
        </authorList>
    </citation>
    <scope>NUCLEOTIDE SEQUENCE</scope>
    <source>
        <strain evidence="2">Expedition CK06-06</strain>
    </source>
</reference>
<sequence>GTSDLAYEHVLDNVFAPLAEEFQPQVILMVDGSDTHFSDRITDMGLTLKGISMIADKVRQTAEKVCQGKVIAFDGSGYDLKGVLFPRGWLASICGLAGMEINLEEPYPIPLGHRRDFATSETKAIVQATKAKLAPYWKCFAS</sequence>
<dbReference type="AlphaFoldDB" id="X1PHN7"/>
<dbReference type="PANTHER" id="PTHR10625:SF10">
    <property type="entry name" value="HISTONE DEACETYLASE HDAC1"/>
    <property type="match status" value="1"/>
</dbReference>
<feature type="domain" description="Histone deacetylase" evidence="1">
    <location>
        <begin position="1"/>
        <end position="82"/>
    </location>
</feature>
<name>X1PHN7_9ZZZZ</name>
<comment type="caution">
    <text evidence="2">The sequence shown here is derived from an EMBL/GenBank/DDBJ whole genome shotgun (WGS) entry which is preliminary data.</text>
</comment>
<organism evidence="2">
    <name type="scientific">marine sediment metagenome</name>
    <dbReference type="NCBI Taxonomy" id="412755"/>
    <lineage>
        <taxon>unclassified sequences</taxon>
        <taxon>metagenomes</taxon>
        <taxon>ecological metagenomes</taxon>
    </lineage>
</organism>
<dbReference type="GO" id="GO:0040029">
    <property type="term" value="P:epigenetic regulation of gene expression"/>
    <property type="evidence" value="ECO:0007669"/>
    <property type="project" value="TreeGrafter"/>
</dbReference>
<dbReference type="InterPro" id="IPR023696">
    <property type="entry name" value="Ureohydrolase_dom_sf"/>
</dbReference>
<feature type="non-terminal residue" evidence="2">
    <location>
        <position position="1"/>
    </location>
</feature>
<protein>
    <recommendedName>
        <fullName evidence="1">Histone deacetylase domain-containing protein</fullName>
    </recommendedName>
</protein>
<dbReference type="Pfam" id="PF00850">
    <property type="entry name" value="Hist_deacetyl"/>
    <property type="match status" value="1"/>
</dbReference>
<dbReference type="PANTHER" id="PTHR10625">
    <property type="entry name" value="HISTONE DEACETYLASE HDAC1-RELATED"/>
    <property type="match status" value="1"/>
</dbReference>
<proteinExistence type="predicted"/>
<gene>
    <name evidence="2" type="ORF">S06H3_61839</name>
</gene>
<dbReference type="InterPro" id="IPR023801">
    <property type="entry name" value="His_deacetylse_dom"/>
</dbReference>
<evidence type="ECO:0000259" key="1">
    <source>
        <dbReference type="Pfam" id="PF00850"/>
    </source>
</evidence>
<accession>X1PHN7</accession>
<dbReference type="SUPFAM" id="SSF52768">
    <property type="entry name" value="Arginase/deacetylase"/>
    <property type="match status" value="1"/>
</dbReference>
<dbReference type="GO" id="GO:0004407">
    <property type="term" value="F:histone deacetylase activity"/>
    <property type="evidence" value="ECO:0007669"/>
    <property type="project" value="TreeGrafter"/>
</dbReference>
<dbReference type="Gene3D" id="3.40.800.20">
    <property type="entry name" value="Histone deacetylase domain"/>
    <property type="match status" value="1"/>
</dbReference>
<dbReference type="InterPro" id="IPR037138">
    <property type="entry name" value="His_deacetylse_dom_sf"/>
</dbReference>
<dbReference type="EMBL" id="BARV01040626">
    <property type="protein sequence ID" value="GAI55822.1"/>
    <property type="molecule type" value="Genomic_DNA"/>
</dbReference>
<evidence type="ECO:0000313" key="2">
    <source>
        <dbReference type="EMBL" id="GAI55822.1"/>
    </source>
</evidence>